<sequence length="550" mass="60357">MGNLLAKTLMKKKKPLPIDTISRLSIQPSDFPQGGGFATGTIDLGGLEVCQLSSFNKIWATREGGPDNLGATFYEPSGMPDGFFVLGHYSQCNNKSLFGWVLGGKPGATDPSSLVRPSDYSLVWTSESQKIKQDNNGYIWLPMAPDGYKAVGYVVTSSPEKPSPDKIRCVRSDFTEILEFDRWIWGLKNEIDPNGLNVYGSRPKDRGVQAMGVSTGSFLVQGGSANVSIPYCLKNTKNNLFAMPNLSQIKALIEAYSPIIYFHPDEKYLPSTVNWFFKNGALLYQKGLETSPSTIELDGSNLPQGGSDDGSYWLDLPIDDSAKERVKKGDLANANAYFHIKPMFGATFTDMAIWIFYPFNGPARAKVEFLTISLGKIGEHVGDWEHLTLRVSNYDGSLKCVYFSEHSGGTLLDASQIEFQNGNKPVAYASLNGHAFYPKPGLVLQGNGRNGIRNDTAKGKAVMDTGIGAVVIAVDHLSTVEPPWVNYSRKWGPKLSYEVAKEIEKVKKVLPGKLKEVFERIISGVPNEVLGEEGPSGPKMKNSWTGDEKY</sequence>
<dbReference type="PANTHER" id="PTHR48152:SF3">
    <property type="entry name" value="DUF946 FAMILY PROTEIN (DUF946)"/>
    <property type="match status" value="1"/>
</dbReference>
<evidence type="ECO:0008006" key="4">
    <source>
        <dbReference type="Google" id="ProtNLM"/>
    </source>
</evidence>
<evidence type="ECO:0000256" key="1">
    <source>
        <dbReference type="SAM" id="MobiDB-lite"/>
    </source>
</evidence>
<gene>
    <name evidence="2" type="ORF">QVD17_20375</name>
</gene>
<evidence type="ECO:0000313" key="3">
    <source>
        <dbReference type="Proteomes" id="UP001229421"/>
    </source>
</evidence>
<dbReference type="EMBL" id="JAUHHV010000005">
    <property type="protein sequence ID" value="KAK1425032.1"/>
    <property type="molecule type" value="Genomic_DNA"/>
</dbReference>
<dbReference type="Pfam" id="PF06101">
    <property type="entry name" value="Vps62"/>
    <property type="match status" value="1"/>
</dbReference>
<proteinExistence type="predicted"/>
<protein>
    <recommendedName>
        <fullName evidence="4">Vacuolar protein sorting-associated protein 62</fullName>
    </recommendedName>
</protein>
<name>A0AAD8KLE3_TARER</name>
<comment type="caution">
    <text evidence="2">The sequence shown here is derived from an EMBL/GenBank/DDBJ whole genome shotgun (WGS) entry which is preliminary data.</text>
</comment>
<accession>A0AAD8KLE3</accession>
<dbReference type="Proteomes" id="UP001229421">
    <property type="component" value="Unassembled WGS sequence"/>
</dbReference>
<evidence type="ECO:0000313" key="2">
    <source>
        <dbReference type="EMBL" id="KAK1425032.1"/>
    </source>
</evidence>
<reference evidence="2" key="1">
    <citation type="journal article" date="2023" name="bioRxiv">
        <title>Improved chromosome-level genome assembly for marigold (Tagetes erecta).</title>
        <authorList>
            <person name="Jiang F."/>
            <person name="Yuan L."/>
            <person name="Wang S."/>
            <person name="Wang H."/>
            <person name="Xu D."/>
            <person name="Wang A."/>
            <person name="Fan W."/>
        </authorList>
    </citation>
    <scope>NUCLEOTIDE SEQUENCE</scope>
    <source>
        <strain evidence="2">WSJ</strain>
        <tissue evidence="2">Leaf</tissue>
    </source>
</reference>
<organism evidence="2 3">
    <name type="scientific">Tagetes erecta</name>
    <name type="common">African marigold</name>
    <dbReference type="NCBI Taxonomy" id="13708"/>
    <lineage>
        <taxon>Eukaryota</taxon>
        <taxon>Viridiplantae</taxon>
        <taxon>Streptophyta</taxon>
        <taxon>Embryophyta</taxon>
        <taxon>Tracheophyta</taxon>
        <taxon>Spermatophyta</taxon>
        <taxon>Magnoliopsida</taxon>
        <taxon>eudicotyledons</taxon>
        <taxon>Gunneridae</taxon>
        <taxon>Pentapetalae</taxon>
        <taxon>asterids</taxon>
        <taxon>campanulids</taxon>
        <taxon>Asterales</taxon>
        <taxon>Asteraceae</taxon>
        <taxon>Asteroideae</taxon>
        <taxon>Heliantheae alliance</taxon>
        <taxon>Tageteae</taxon>
        <taxon>Tagetes</taxon>
    </lineage>
</organism>
<dbReference type="PANTHER" id="PTHR48152">
    <property type="entry name" value="F1C9.34 PROTEIN"/>
    <property type="match status" value="1"/>
</dbReference>
<dbReference type="AlphaFoldDB" id="A0AAD8KLE3"/>
<keyword evidence="3" id="KW-1185">Reference proteome</keyword>
<feature type="region of interest" description="Disordered" evidence="1">
    <location>
        <begin position="529"/>
        <end position="550"/>
    </location>
</feature>
<dbReference type="InterPro" id="IPR009291">
    <property type="entry name" value="Vps62"/>
</dbReference>